<name>A0A1H6F5U4_9GAMM</name>
<accession>A0A1H6F5U4</accession>
<sequence>MLKKTVLSLALAASMGLMGSVYAADFGLPSLTPNSGGSGASGAKIGGDSTMDIDVGTLVALGVKGSAKAMVGHISDGSSIGGDSTMKVRVKTAVALGVGGDACLAIGTVGGHC</sequence>
<proteinExistence type="predicted"/>
<reference evidence="2 3" key="1">
    <citation type="submission" date="2016-10" db="EMBL/GenBank/DDBJ databases">
        <authorList>
            <person name="de Groot N.N."/>
        </authorList>
    </citation>
    <scope>NUCLEOTIDE SEQUENCE [LARGE SCALE GENOMIC DNA]</scope>
    <source>
        <strain evidence="2">MBHS1</strain>
    </source>
</reference>
<dbReference type="EMBL" id="FMSV02000105">
    <property type="protein sequence ID" value="SEH04761.1"/>
    <property type="molecule type" value="Genomic_DNA"/>
</dbReference>
<dbReference type="AlphaFoldDB" id="A0A1H6F5U4"/>
<keyword evidence="3" id="KW-1185">Reference proteome</keyword>
<evidence type="ECO:0000313" key="3">
    <source>
        <dbReference type="Proteomes" id="UP000236724"/>
    </source>
</evidence>
<evidence type="ECO:0000313" key="2">
    <source>
        <dbReference type="EMBL" id="SEH04761.1"/>
    </source>
</evidence>
<feature type="chain" id="PRO_5014815732" evidence="1">
    <location>
        <begin position="24"/>
        <end position="113"/>
    </location>
</feature>
<protein>
    <submittedName>
        <fullName evidence="2">Uncharacterized protein</fullName>
    </submittedName>
</protein>
<gene>
    <name evidence="2" type="ORF">MBHS_00613</name>
</gene>
<keyword evidence="1" id="KW-0732">Signal</keyword>
<feature type="signal peptide" evidence="1">
    <location>
        <begin position="1"/>
        <end position="23"/>
    </location>
</feature>
<dbReference type="Proteomes" id="UP000236724">
    <property type="component" value="Unassembled WGS sequence"/>
</dbReference>
<organism evidence="2 3">
    <name type="scientific">Candidatus Venteria ishoeyi</name>
    <dbReference type="NCBI Taxonomy" id="1899563"/>
    <lineage>
        <taxon>Bacteria</taxon>
        <taxon>Pseudomonadati</taxon>
        <taxon>Pseudomonadota</taxon>
        <taxon>Gammaproteobacteria</taxon>
        <taxon>Thiotrichales</taxon>
        <taxon>Thiotrichaceae</taxon>
        <taxon>Venteria</taxon>
    </lineage>
</organism>
<evidence type="ECO:0000256" key="1">
    <source>
        <dbReference type="SAM" id="SignalP"/>
    </source>
</evidence>
<dbReference type="RefSeq" id="WP_103918791.1">
    <property type="nucleotide sequence ID" value="NZ_FMSV02000105.1"/>
</dbReference>